<gene>
    <name evidence="2" type="ORF">H5410_056574</name>
</gene>
<dbReference type="Gene3D" id="3.90.1600.10">
    <property type="entry name" value="Palm domain of DNA polymerase"/>
    <property type="match status" value="1"/>
</dbReference>
<evidence type="ECO:0000313" key="2">
    <source>
        <dbReference type="EMBL" id="KAG5576440.1"/>
    </source>
</evidence>
<feature type="compositionally biased region" description="Polar residues" evidence="1">
    <location>
        <begin position="180"/>
        <end position="195"/>
    </location>
</feature>
<dbReference type="SUPFAM" id="SSF56672">
    <property type="entry name" value="DNA/RNA polymerases"/>
    <property type="match status" value="1"/>
</dbReference>
<feature type="compositionally biased region" description="Basic residues" evidence="1">
    <location>
        <begin position="206"/>
        <end position="218"/>
    </location>
</feature>
<protein>
    <recommendedName>
        <fullName evidence="4">DNA-directed DNA polymerase</fullName>
    </recommendedName>
</protein>
<feature type="non-terminal residue" evidence="2">
    <location>
        <position position="1"/>
    </location>
</feature>
<name>A0A9J5WN26_SOLCO</name>
<dbReference type="EMBL" id="JACXVP010000011">
    <property type="protein sequence ID" value="KAG5576440.1"/>
    <property type="molecule type" value="Genomic_DNA"/>
</dbReference>
<comment type="caution">
    <text evidence="2">The sequence shown here is derived from an EMBL/GenBank/DDBJ whole genome shotgun (WGS) entry which is preliminary data.</text>
</comment>
<reference evidence="2 3" key="1">
    <citation type="submission" date="2020-09" db="EMBL/GenBank/DDBJ databases">
        <title>De no assembly of potato wild relative species, Solanum commersonii.</title>
        <authorList>
            <person name="Cho K."/>
        </authorList>
    </citation>
    <scope>NUCLEOTIDE SEQUENCE [LARGE SCALE GENOMIC DNA]</scope>
    <source>
        <strain evidence="2">LZ3.2</strain>
        <tissue evidence="2">Leaf</tissue>
    </source>
</reference>
<keyword evidence="3" id="KW-1185">Reference proteome</keyword>
<evidence type="ECO:0000313" key="3">
    <source>
        <dbReference type="Proteomes" id="UP000824120"/>
    </source>
</evidence>
<dbReference type="Proteomes" id="UP000824120">
    <property type="component" value="Chromosome 11"/>
</dbReference>
<organism evidence="2 3">
    <name type="scientific">Solanum commersonii</name>
    <name type="common">Commerson's wild potato</name>
    <name type="synonym">Commerson's nightshade</name>
    <dbReference type="NCBI Taxonomy" id="4109"/>
    <lineage>
        <taxon>Eukaryota</taxon>
        <taxon>Viridiplantae</taxon>
        <taxon>Streptophyta</taxon>
        <taxon>Embryophyta</taxon>
        <taxon>Tracheophyta</taxon>
        <taxon>Spermatophyta</taxon>
        <taxon>Magnoliopsida</taxon>
        <taxon>eudicotyledons</taxon>
        <taxon>Gunneridae</taxon>
        <taxon>Pentapetalae</taxon>
        <taxon>asterids</taxon>
        <taxon>lamiids</taxon>
        <taxon>Solanales</taxon>
        <taxon>Solanaceae</taxon>
        <taxon>Solanoideae</taxon>
        <taxon>Solaneae</taxon>
        <taxon>Solanum</taxon>
    </lineage>
</organism>
<evidence type="ECO:0000256" key="1">
    <source>
        <dbReference type="SAM" id="MobiDB-lite"/>
    </source>
</evidence>
<accession>A0A9J5WN26</accession>
<proteinExistence type="predicted"/>
<sequence length="218" mass="25430">MHPYISRDDCHYTDIDSVLLNGLLPDSDISSTELGKFKLEYASYEGICLAAKSYTLFKEGHDAVIKHKEVAKSFVTPEWYKKQYENLNRTMEAVVKTLFYVNWKTLDVSERSIIVHLGSPTNTKREAVYDNNNAWVDTKPFHVIDYAGQEIRVLEWKLYSLQKEYELFRATINKYKDGKSQNSDDPMRSSIQTLEPRQALTLYIHPPKKSKRKKKKKP</sequence>
<dbReference type="AlphaFoldDB" id="A0A9J5WN26"/>
<dbReference type="InterPro" id="IPR043502">
    <property type="entry name" value="DNA/RNA_pol_sf"/>
</dbReference>
<dbReference type="OrthoDB" id="1289171at2759"/>
<evidence type="ECO:0008006" key="4">
    <source>
        <dbReference type="Google" id="ProtNLM"/>
    </source>
</evidence>
<dbReference type="InterPro" id="IPR023211">
    <property type="entry name" value="DNA_pol_palm_dom_sf"/>
</dbReference>
<feature type="region of interest" description="Disordered" evidence="1">
    <location>
        <begin position="177"/>
        <end position="218"/>
    </location>
</feature>